<dbReference type="SMART" id="SM00054">
    <property type="entry name" value="EFh"/>
    <property type="match status" value="3"/>
</dbReference>
<dbReference type="SUPFAM" id="SSF47473">
    <property type="entry name" value="EF-hand"/>
    <property type="match status" value="1"/>
</dbReference>
<dbReference type="InterPro" id="IPR002048">
    <property type="entry name" value="EF_hand_dom"/>
</dbReference>
<dbReference type="PANTHER" id="PTHR34524:SF6">
    <property type="entry name" value="CALCYPHOSINE LIKE"/>
    <property type="match status" value="1"/>
</dbReference>
<keyword evidence="3" id="KW-0106">Calcium</keyword>
<dbReference type="AlphaFoldDB" id="A0A146K9K2"/>
<organism evidence="5">
    <name type="scientific">Trepomonas sp. PC1</name>
    <dbReference type="NCBI Taxonomy" id="1076344"/>
    <lineage>
        <taxon>Eukaryota</taxon>
        <taxon>Metamonada</taxon>
        <taxon>Diplomonadida</taxon>
        <taxon>Hexamitidae</taxon>
        <taxon>Hexamitinae</taxon>
        <taxon>Trepomonas</taxon>
    </lineage>
</organism>
<evidence type="ECO:0000256" key="2">
    <source>
        <dbReference type="ARBA" id="ARBA00022737"/>
    </source>
</evidence>
<dbReference type="EMBL" id="GDID01004191">
    <property type="protein sequence ID" value="JAP92415.1"/>
    <property type="molecule type" value="Transcribed_RNA"/>
</dbReference>
<evidence type="ECO:0000313" key="5">
    <source>
        <dbReference type="EMBL" id="JAP92415.1"/>
    </source>
</evidence>
<accession>A0A146K9K2</accession>
<name>A0A146K9K2_9EUKA</name>
<feature type="domain" description="EF-hand" evidence="4">
    <location>
        <begin position="56"/>
        <end position="91"/>
    </location>
</feature>
<keyword evidence="1" id="KW-0479">Metal-binding</keyword>
<evidence type="ECO:0000259" key="4">
    <source>
        <dbReference type="PROSITE" id="PS50222"/>
    </source>
</evidence>
<feature type="domain" description="EF-hand" evidence="4">
    <location>
        <begin position="93"/>
        <end position="128"/>
    </location>
</feature>
<dbReference type="InterPro" id="IPR051581">
    <property type="entry name" value="Ca-bind"/>
</dbReference>
<dbReference type="PROSITE" id="PS50222">
    <property type="entry name" value="EF_HAND_2"/>
    <property type="match status" value="2"/>
</dbReference>
<protein>
    <submittedName>
        <fullName evidence="5">Calmodulin</fullName>
    </submittedName>
</protein>
<dbReference type="Pfam" id="PF13499">
    <property type="entry name" value="EF-hand_7"/>
    <property type="match status" value="1"/>
</dbReference>
<dbReference type="PROSITE" id="PS00018">
    <property type="entry name" value="EF_HAND_1"/>
    <property type="match status" value="3"/>
</dbReference>
<dbReference type="Gene3D" id="1.10.238.10">
    <property type="entry name" value="EF-hand"/>
    <property type="match status" value="2"/>
</dbReference>
<dbReference type="InterPro" id="IPR011992">
    <property type="entry name" value="EF-hand-dom_pair"/>
</dbReference>
<dbReference type="PANTHER" id="PTHR34524">
    <property type="entry name" value="CALCYPHOSIN"/>
    <property type="match status" value="1"/>
</dbReference>
<sequence>PPFIQQMGCGQNTVQQIKTTEIIDEIKKQPPKEQQTKQAAVKFEEKTTIKGNYKIPHYDGCQASFRSLDKNNDQKLQLPEVIQAFQKLGLTSMSHDDIKFILQYMDSNNDDALDFEDFYQMVYVILNNGLTNPDLMNFLIHDRNKNGTLELHEIIKIYSKLGIQTTEETLRIFFQKALEKEDIESIEFEPFMDAMNKMKDK</sequence>
<evidence type="ECO:0000256" key="3">
    <source>
        <dbReference type="ARBA" id="ARBA00022837"/>
    </source>
</evidence>
<gene>
    <name evidence="5" type="ORF">TPC1_15654</name>
</gene>
<feature type="non-terminal residue" evidence="5">
    <location>
        <position position="1"/>
    </location>
</feature>
<reference evidence="5" key="1">
    <citation type="submission" date="2015-07" db="EMBL/GenBank/DDBJ databases">
        <title>Adaptation to a free-living lifestyle via gene acquisitions in the diplomonad Trepomonas sp. PC1.</title>
        <authorList>
            <person name="Xu F."/>
            <person name="Jerlstrom-Hultqvist J."/>
            <person name="Kolisko M."/>
            <person name="Simpson A.G.B."/>
            <person name="Roger A.J."/>
            <person name="Svard S.G."/>
            <person name="Andersson J.O."/>
        </authorList>
    </citation>
    <scope>NUCLEOTIDE SEQUENCE</scope>
    <source>
        <strain evidence="5">PC1</strain>
    </source>
</reference>
<keyword evidence="2" id="KW-0677">Repeat</keyword>
<dbReference type="GO" id="GO:0005509">
    <property type="term" value="F:calcium ion binding"/>
    <property type="evidence" value="ECO:0007669"/>
    <property type="project" value="InterPro"/>
</dbReference>
<dbReference type="InterPro" id="IPR018247">
    <property type="entry name" value="EF_Hand_1_Ca_BS"/>
</dbReference>
<proteinExistence type="predicted"/>
<evidence type="ECO:0000256" key="1">
    <source>
        <dbReference type="ARBA" id="ARBA00022723"/>
    </source>
</evidence>